<dbReference type="Proteomes" id="UP000031572">
    <property type="component" value="Unassembled WGS sequence"/>
</dbReference>
<protein>
    <submittedName>
        <fullName evidence="1">Uncharacterized protein</fullName>
    </submittedName>
</protein>
<dbReference type="RefSeq" id="WP_040040071.1">
    <property type="nucleotide sequence ID" value="NZ_JWJG01000028.1"/>
</dbReference>
<keyword evidence="2" id="KW-1185">Reference proteome</keyword>
<gene>
    <name evidence="1" type="ORF">TSA66_11105</name>
</gene>
<dbReference type="PROSITE" id="PS51257">
    <property type="entry name" value="PROKAR_LIPOPROTEIN"/>
    <property type="match status" value="1"/>
</dbReference>
<dbReference type="EMBL" id="JWJG01000028">
    <property type="protein sequence ID" value="KIF81246.1"/>
    <property type="molecule type" value="Genomic_DNA"/>
</dbReference>
<dbReference type="AlphaFoldDB" id="A0A0C2BT63"/>
<proteinExistence type="predicted"/>
<dbReference type="OrthoDB" id="8777064at2"/>
<accession>A0A0C2BT63</accession>
<name>A0A0C2BT63_9BURK</name>
<reference evidence="1 2" key="1">
    <citation type="submission" date="2014-12" db="EMBL/GenBank/DDBJ databases">
        <title>Denitrispirillum autotrophicum gen. nov., sp. nov., Denitrifying, Facultatively Autotrophic Bacteria Isolated from Rice Paddy Soil.</title>
        <authorList>
            <person name="Ishii S."/>
            <person name="Ashida N."/>
            <person name="Ohno H."/>
            <person name="Otsuka S."/>
            <person name="Yokota A."/>
            <person name="Senoo K."/>
        </authorList>
    </citation>
    <scope>NUCLEOTIDE SEQUENCE [LARGE SCALE GENOMIC DNA]</scope>
    <source>
        <strain evidence="1 2">TSA66</strain>
    </source>
</reference>
<sequence>MTSSASRAVIGFATASAFLLTGCGGGGGNESTVQTDPPGTTAVIKLANASDVGAQAYLAIQDVNRQIFNIITVANTISGSSLPDPHAACPYGGTETPTVTNDTIKLVDVGCVKGRLLDSIDLSFDGTTTINLSNVNGTRSATTAWNGHLDVAFSNVTVTLTLINGSNTSINVGSMNGNLAIDYEQKQSSGGVVKNFTASSNSLQLPSSLYSPVTGRTITATNLHGSIGVSPPDTFGTDNIVVSGKSSNLGNFTYAVKTTTDFLQAGDYPSQGNMTVTASDNSSLTFKVIDTSNVELKVDRNDGKINSPQTVAWSDLAKHF</sequence>
<organism evidence="1 2">
    <name type="scientific">Noviherbaspirillum autotrophicum</name>
    <dbReference type="NCBI Taxonomy" id="709839"/>
    <lineage>
        <taxon>Bacteria</taxon>
        <taxon>Pseudomonadati</taxon>
        <taxon>Pseudomonadota</taxon>
        <taxon>Betaproteobacteria</taxon>
        <taxon>Burkholderiales</taxon>
        <taxon>Oxalobacteraceae</taxon>
        <taxon>Noviherbaspirillum</taxon>
    </lineage>
</organism>
<evidence type="ECO:0000313" key="1">
    <source>
        <dbReference type="EMBL" id="KIF81246.1"/>
    </source>
</evidence>
<dbReference type="STRING" id="709839.TSA66_11105"/>
<evidence type="ECO:0000313" key="2">
    <source>
        <dbReference type="Proteomes" id="UP000031572"/>
    </source>
</evidence>
<comment type="caution">
    <text evidence="1">The sequence shown here is derived from an EMBL/GenBank/DDBJ whole genome shotgun (WGS) entry which is preliminary data.</text>
</comment>